<evidence type="ECO:0000259" key="2">
    <source>
        <dbReference type="Pfam" id="PF02517"/>
    </source>
</evidence>
<sequence>MLLQELVDTTVQLAVGFVLAAAIWAVFGRKRAPFTQWVGLTRPSDGWLLPSAVILLGLGALSAVFIALGPLGDLATGPGTVGGKLQEQGFTPAMIGVIALGALIKTGFTEELIFRGLIAKRLINWLGFKTGNAIQAILFGAVHLVIFAVPGAPEPHVLTIATLFGLPALAGWCMGYANEKFGGGSIVPGWLIHAGGNFASYLHFAL</sequence>
<keyword evidence="3" id="KW-0645">Protease</keyword>
<feature type="transmembrane region" description="Helical" evidence="1">
    <location>
        <begin position="89"/>
        <end position="109"/>
    </location>
</feature>
<evidence type="ECO:0000256" key="1">
    <source>
        <dbReference type="SAM" id="Phobius"/>
    </source>
</evidence>
<feature type="transmembrane region" description="Helical" evidence="1">
    <location>
        <begin position="47"/>
        <end position="69"/>
    </location>
</feature>
<keyword evidence="3" id="KW-0378">Hydrolase</keyword>
<keyword evidence="3" id="KW-0482">Metalloprotease</keyword>
<accession>A0A850H7A2</accession>
<evidence type="ECO:0000313" key="4">
    <source>
        <dbReference type="Proteomes" id="UP000546031"/>
    </source>
</evidence>
<keyword evidence="4" id="KW-1185">Reference proteome</keyword>
<feature type="transmembrane region" description="Helical" evidence="1">
    <location>
        <begin position="130"/>
        <end position="150"/>
    </location>
</feature>
<dbReference type="Pfam" id="PF02517">
    <property type="entry name" value="Rce1-like"/>
    <property type="match status" value="1"/>
</dbReference>
<dbReference type="RefSeq" id="WP_176273252.1">
    <property type="nucleotide sequence ID" value="NZ_JABWTA010000001.1"/>
</dbReference>
<dbReference type="AlphaFoldDB" id="A0A850H7A2"/>
<feature type="domain" description="CAAX prenyl protease 2/Lysostaphin resistance protein A-like" evidence="2">
    <location>
        <begin position="97"/>
        <end position="198"/>
    </location>
</feature>
<dbReference type="GO" id="GO:0080120">
    <property type="term" value="P:CAAX-box protein maturation"/>
    <property type="evidence" value="ECO:0007669"/>
    <property type="project" value="UniProtKB-ARBA"/>
</dbReference>
<gene>
    <name evidence="3" type="ORF">HUO12_09075</name>
</gene>
<dbReference type="InterPro" id="IPR003675">
    <property type="entry name" value="Rce1/LyrA-like_dom"/>
</dbReference>
<dbReference type="EMBL" id="JABWTA010000001">
    <property type="protein sequence ID" value="NVE95047.1"/>
    <property type="molecule type" value="Genomic_DNA"/>
</dbReference>
<organism evidence="3 4">
    <name type="scientific">Altererythrobacter lutimaris</name>
    <dbReference type="NCBI Taxonomy" id="2743979"/>
    <lineage>
        <taxon>Bacteria</taxon>
        <taxon>Pseudomonadati</taxon>
        <taxon>Pseudomonadota</taxon>
        <taxon>Alphaproteobacteria</taxon>
        <taxon>Sphingomonadales</taxon>
        <taxon>Erythrobacteraceae</taxon>
        <taxon>Altererythrobacter</taxon>
    </lineage>
</organism>
<dbReference type="Proteomes" id="UP000546031">
    <property type="component" value="Unassembled WGS sequence"/>
</dbReference>
<keyword evidence="1" id="KW-0812">Transmembrane</keyword>
<feature type="transmembrane region" description="Helical" evidence="1">
    <location>
        <begin position="156"/>
        <end position="177"/>
    </location>
</feature>
<protein>
    <submittedName>
        <fullName evidence="3">CPBP family intramembrane metalloprotease</fullName>
    </submittedName>
</protein>
<dbReference type="GO" id="GO:0006508">
    <property type="term" value="P:proteolysis"/>
    <property type="evidence" value="ECO:0007669"/>
    <property type="project" value="UniProtKB-KW"/>
</dbReference>
<reference evidence="3 4" key="1">
    <citation type="submission" date="2020-06" db="EMBL/GenBank/DDBJ databases">
        <title>Altererythrobacter lutimaris sp. nov., a marine bacterium isolated from a tidal flat.</title>
        <authorList>
            <person name="Kim D."/>
            <person name="Yoo Y."/>
            <person name="Kim J.-J."/>
        </authorList>
    </citation>
    <scope>NUCLEOTIDE SEQUENCE [LARGE SCALE GENOMIC DNA]</scope>
    <source>
        <strain evidence="3 4">JGD-16</strain>
    </source>
</reference>
<name>A0A850H7A2_9SPHN</name>
<comment type="caution">
    <text evidence="3">The sequence shown here is derived from an EMBL/GenBank/DDBJ whole genome shotgun (WGS) entry which is preliminary data.</text>
</comment>
<proteinExistence type="predicted"/>
<evidence type="ECO:0000313" key="3">
    <source>
        <dbReference type="EMBL" id="NVE95047.1"/>
    </source>
</evidence>
<dbReference type="GO" id="GO:0004175">
    <property type="term" value="F:endopeptidase activity"/>
    <property type="evidence" value="ECO:0007669"/>
    <property type="project" value="UniProtKB-ARBA"/>
</dbReference>
<keyword evidence="1" id="KW-0472">Membrane</keyword>
<feature type="transmembrane region" description="Helical" evidence="1">
    <location>
        <begin position="6"/>
        <end position="27"/>
    </location>
</feature>
<dbReference type="GO" id="GO:0008237">
    <property type="term" value="F:metallopeptidase activity"/>
    <property type="evidence" value="ECO:0007669"/>
    <property type="project" value="UniProtKB-KW"/>
</dbReference>
<keyword evidence="1" id="KW-1133">Transmembrane helix</keyword>